<reference evidence="2 3" key="1">
    <citation type="submission" date="2020-08" db="EMBL/GenBank/DDBJ databases">
        <title>Bridging the membrane lipid divide: bacteria of the FCB group superphylum have the potential to synthesize archaeal ether lipids.</title>
        <authorList>
            <person name="Villanueva L."/>
            <person name="Von Meijenfeldt F.A.B."/>
            <person name="Westbye A.B."/>
            <person name="Yadav S."/>
            <person name="Hopmans E.C."/>
            <person name="Dutilh B.E."/>
            <person name="Sinninghe Damste J.S."/>
        </authorList>
    </citation>
    <scope>NUCLEOTIDE SEQUENCE [LARGE SCALE GENOMIC DNA]</scope>
    <source>
        <strain evidence="2">NIOZ-UU81</strain>
    </source>
</reference>
<keyword evidence="1" id="KW-1133">Transmembrane helix</keyword>
<gene>
    <name evidence="2" type="ORF">H8E79_02820</name>
</gene>
<evidence type="ECO:0000256" key="1">
    <source>
        <dbReference type="SAM" id="Phobius"/>
    </source>
</evidence>
<dbReference type="AlphaFoldDB" id="A0A8J6NAU3"/>
<sequence length="232" mass="25240">MAEQSAFDRKQVEGAEIYVQPEGLLDHLNLPPRFVKYVRRNMKVLQITAIVLAVIVVSGSLYDSYRTQKIEKGAAALAAAILLDGDERQAALQAVGSEFSGTPSSHWARIELGHEAMRTGEFQTAITLYGAVRQDVNSRNPLFPLLTYGLAQAHEHASESESAIAEYKALQETAGYEGIGYLGVAGIHEALGESDLSLSVYEEYLSILMGKVGSDSAVQQVEEKIARLKAIK</sequence>
<evidence type="ECO:0000313" key="3">
    <source>
        <dbReference type="Proteomes" id="UP000599024"/>
    </source>
</evidence>
<accession>A0A8J6NAU3</accession>
<name>A0A8J6NAU3_9BACT</name>
<protein>
    <submittedName>
        <fullName evidence="2">Tetratricopeptide repeat protein</fullName>
    </submittedName>
</protein>
<feature type="transmembrane region" description="Helical" evidence="1">
    <location>
        <begin position="44"/>
        <end position="62"/>
    </location>
</feature>
<dbReference type="Gene3D" id="1.25.40.10">
    <property type="entry name" value="Tetratricopeptide repeat domain"/>
    <property type="match status" value="1"/>
</dbReference>
<dbReference type="EMBL" id="JACNLK010000028">
    <property type="protein sequence ID" value="MBC8208085.1"/>
    <property type="molecule type" value="Genomic_DNA"/>
</dbReference>
<dbReference type="SUPFAM" id="SSF48452">
    <property type="entry name" value="TPR-like"/>
    <property type="match status" value="1"/>
</dbReference>
<comment type="caution">
    <text evidence="2">The sequence shown here is derived from an EMBL/GenBank/DDBJ whole genome shotgun (WGS) entry which is preliminary data.</text>
</comment>
<proteinExistence type="predicted"/>
<organism evidence="2 3">
    <name type="scientific">Candidatus Desulfatifera sulfidica</name>
    <dbReference type="NCBI Taxonomy" id="2841691"/>
    <lineage>
        <taxon>Bacteria</taxon>
        <taxon>Pseudomonadati</taxon>
        <taxon>Thermodesulfobacteriota</taxon>
        <taxon>Desulfobulbia</taxon>
        <taxon>Desulfobulbales</taxon>
        <taxon>Desulfobulbaceae</taxon>
        <taxon>Candidatus Desulfatifera</taxon>
    </lineage>
</organism>
<evidence type="ECO:0000313" key="2">
    <source>
        <dbReference type="EMBL" id="MBC8208085.1"/>
    </source>
</evidence>
<dbReference type="InterPro" id="IPR011990">
    <property type="entry name" value="TPR-like_helical_dom_sf"/>
</dbReference>
<dbReference type="Proteomes" id="UP000599024">
    <property type="component" value="Unassembled WGS sequence"/>
</dbReference>
<keyword evidence="1" id="KW-0472">Membrane</keyword>
<keyword evidence="1" id="KW-0812">Transmembrane</keyword>